<organism evidence="2 3">
    <name type="scientific">Actinoplanes sandaracinus</name>
    <dbReference type="NCBI Taxonomy" id="3045177"/>
    <lineage>
        <taxon>Bacteria</taxon>
        <taxon>Bacillati</taxon>
        <taxon>Actinomycetota</taxon>
        <taxon>Actinomycetes</taxon>
        <taxon>Micromonosporales</taxon>
        <taxon>Micromonosporaceae</taxon>
        <taxon>Actinoplanes</taxon>
    </lineage>
</organism>
<gene>
    <name evidence="2" type="ORF">QLQ12_34225</name>
</gene>
<keyword evidence="3" id="KW-1185">Reference proteome</keyword>
<evidence type="ECO:0000313" key="2">
    <source>
        <dbReference type="EMBL" id="MDI6103683.1"/>
    </source>
</evidence>
<reference evidence="2 3" key="1">
    <citation type="submission" date="2023-05" db="EMBL/GenBank/DDBJ databases">
        <title>Actinoplanes sp. NEAU-A12 genome sequencing.</title>
        <authorList>
            <person name="Wang Z.-S."/>
        </authorList>
    </citation>
    <scope>NUCLEOTIDE SEQUENCE [LARGE SCALE GENOMIC DNA]</scope>
    <source>
        <strain evidence="2 3">NEAU-A12</strain>
    </source>
</reference>
<feature type="region of interest" description="Disordered" evidence="1">
    <location>
        <begin position="100"/>
        <end position="128"/>
    </location>
</feature>
<dbReference type="EMBL" id="JASCTH010000027">
    <property type="protein sequence ID" value="MDI6103683.1"/>
    <property type="molecule type" value="Genomic_DNA"/>
</dbReference>
<comment type="caution">
    <text evidence="2">The sequence shown here is derived from an EMBL/GenBank/DDBJ whole genome shotgun (WGS) entry which is preliminary data.</text>
</comment>
<evidence type="ECO:0000313" key="3">
    <source>
        <dbReference type="Proteomes" id="UP001241758"/>
    </source>
</evidence>
<dbReference type="RefSeq" id="WP_282764895.1">
    <property type="nucleotide sequence ID" value="NZ_JASCTH010000027.1"/>
</dbReference>
<name>A0ABT6WVA3_9ACTN</name>
<evidence type="ECO:0008006" key="4">
    <source>
        <dbReference type="Google" id="ProtNLM"/>
    </source>
</evidence>
<proteinExistence type="predicted"/>
<dbReference type="Proteomes" id="UP001241758">
    <property type="component" value="Unassembled WGS sequence"/>
</dbReference>
<protein>
    <recommendedName>
        <fullName evidence="4">MftR C-terminal domain-containing protein</fullName>
    </recommendedName>
</protein>
<accession>A0ABT6WVA3</accession>
<sequence>MITEPSLLELAADEFRDAAMMNAVIDGLQRCLPDLPEAVRQERTHMTYTLMVHFCAQRERAAAPAWEATAAGLIDAIVGLLRAPVTDVTGWNVTAASVRTALPNTGGPPASSATTPRIRTPSGSNASR</sequence>
<evidence type="ECO:0000256" key="1">
    <source>
        <dbReference type="SAM" id="MobiDB-lite"/>
    </source>
</evidence>
<feature type="compositionally biased region" description="Polar residues" evidence="1">
    <location>
        <begin position="111"/>
        <end position="128"/>
    </location>
</feature>